<evidence type="ECO:0000259" key="15">
    <source>
        <dbReference type="Pfam" id="PF07715"/>
    </source>
</evidence>
<evidence type="ECO:0000256" key="11">
    <source>
        <dbReference type="PROSITE-ProRule" id="PRU01360"/>
    </source>
</evidence>
<proteinExistence type="inferred from homology"/>
<keyword evidence="13" id="KW-0732">Signal</keyword>
<dbReference type="InterPro" id="IPR000531">
    <property type="entry name" value="Beta-barrel_TonB"/>
</dbReference>
<keyword evidence="10 11" id="KW-0998">Cell outer membrane</keyword>
<dbReference type="Proteomes" id="UP000571950">
    <property type="component" value="Unassembled WGS sequence"/>
</dbReference>
<keyword evidence="7" id="KW-0406">Ion transport</keyword>
<keyword evidence="16" id="KW-0675">Receptor</keyword>
<dbReference type="Gene3D" id="2.40.170.20">
    <property type="entry name" value="TonB-dependent receptor, beta-barrel domain"/>
    <property type="match status" value="1"/>
</dbReference>
<dbReference type="Pfam" id="PF07715">
    <property type="entry name" value="Plug"/>
    <property type="match status" value="1"/>
</dbReference>
<evidence type="ECO:0000256" key="3">
    <source>
        <dbReference type="ARBA" id="ARBA00022452"/>
    </source>
</evidence>
<evidence type="ECO:0000256" key="5">
    <source>
        <dbReference type="ARBA" id="ARBA00022692"/>
    </source>
</evidence>
<keyword evidence="3 11" id="KW-1134">Transmembrane beta strand</keyword>
<comment type="caution">
    <text evidence="16">The sequence shown here is derived from an EMBL/GenBank/DDBJ whole genome shotgun (WGS) entry which is preliminary data.</text>
</comment>
<evidence type="ECO:0000256" key="2">
    <source>
        <dbReference type="ARBA" id="ARBA00022448"/>
    </source>
</evidence>
<evidence type="ECO:0000259" key="14">
    <source>
        <dbReference type="Pfam" id="PF00593"/>
    </source>
</evidence>
<evidence type="ECO:0000313" key="17">
    <source>
        <dbReference type="Proteomes" id="UP000571950"/>
    </source>
</evidence>
<sequence length="719" mass="77954">MYKARLLATIALIPVWAPAAFAQDGAATAESRSDDDIVVTAQRREERLQDVPISVSVTNAAQLERSGVGKLEDLNAIVPGFNVSHGIGSFTPSIRGISTSSTYVENPVALYIDGVYLPQQREGLRDLFDAEQIAVLKGPQGTLFGRNATAGIIQITTRGSSFTPEGVLSLGIDHYRTLKASAYVSGGLGDTLAASLSASYSKQGDGWGKSLTTGRDVYKLDHSLSLRGKLLFQPSEDTSFLLAADYLDRQDTGTILRPYPGTSFGYPGFGPTESRYDTYAGDAGENSFEGYGVSLTAKHDFGVAEIMSITAYRKGDAVIAFDFDSTAGELIYSRGDAPNKSFSQEIQLLSPGDGPFKWVAGAYYLHNENALEPFTRFFGGAFVRPPAFATQLSTFSREKTDSFAPFAQFDWEFAPGTTFTGGLRYTWETRKIDGFTRTVTSSGSITDVPADLPKQTVKEPTWRAALSHKFADDTLVYASYNRGFKSGGFNIATLTNPGYLPEKLDAYEVGLKTSMLDNDLQLNLSGFYYDYTNLQVATFVGITQVTTNGAAAKLYGLDLDFRARLTGSLRLSGALEWMHTKFTDYDNAVISAPNPAGGVILSAGSANGNRIPLAQKFVGTLAADYTVPAGRADINLNVTATYNGDYYFEADNFLRQDDYVQLNASASIALPDRRTTVILSGANLLNESVIARNFTQAFGYFVNYSKAPRTLAATIKYEF</sequence>
<keyword evidence="5 11" id="KW-0812">Transmembrane</keyword>
<evidence type="ECO:0000313" key="16">
    <source>
        <dbReference type="EMBL" id="MBB3925994.1"/>
    </source>
</evidence>
<dbReference type="RefSeq" id="WP_188071553.1">
    <property type="nucleotide sequence ID" value="NZ_BSPS01000004.1"/>
</dbReference>
<dbReference type="InterPro" id="IPR036942">
    <property type="entry name" value="Beta-barrel_TonB_sf"/>
</dbReference>
<dbReference type="AlphaFoldDB" id="A0A7W6FQG5"/>
<comment type="subcellular location">
    <subcellularLocation>
        <location evidence="1 11">Cell outer membrane</location>
        <topology evidence="1 11">Multi-pass membrane protein</topology>
    </subcellularLocation>
</comment>
<comment type="similarity">
    <text evidence="11 12">Belongs to the TonB-dependent receptor family.</text>
</comment>
<dbReference type="EMBL" id="JACIDT010000005">
    <property type="protein sequence ID" value="MBB3925994.1"/>
    <property type="molecule type" value="Genomic_DNA"/>
</dbReference>
<keyword evidence="2 11" id="KW-0813">Transport</keyword>
<evidence type="ECO:0000256" key="12">
    <source>
        <dbReference type="RuleBase" id="RU003357"/>
    </source>
</evidence>
<name>A0A7W6FQG5_9SPHN</name>
<dbReference type="GO" id="GO:0009279">
    <property type="term" value="C:cell outer membrane"/>
    <property type="evidence" value="ECO:0007669"/>
    <property type="project" value="UniProtKB-SubCell"/>
</dbReference>
<gene>
    <name evidence="16" type="ORF">GGR43_001709</name>
</gene>
<evidence type="ECO:0000256" key="4">
    <source>
        <dbReference type="ARBA" id="ARBA00022496"/>
    </source>
</evidence>
<dbReference type="PROSITE" id="PS52016">
    <property type="entry name" value="TONB_DEPENDENT_REC_3"/>
    <property type="match status" value="1"/>
</dbReference>
<keyword evidence="6" id="KW-0408">Iron</keyword>
<reference evidence="16 17" key="1">
    <citation type="submission" date="2020-08" db="EMBL/GenBank/DDBJ databases">
        <title>Genomic Encyclopedia of Type Strains, Phase IV (KMG-IV): sequencing the most valuable type-strain genomes for metagenomic binning, comparative biology and taxonomic classification.</title>
        <authorList>
            <person name="Goeker M."/>
        </authorList>
    </citation>
    <scope>NUCLEOTIDE SEQUENCE [LARGE SCALE GENOMIC DNA]</scope>
    <source>
        <strain evidence="16 17">DSM 26189</strain>
    </source>
</reference>
<dbReference type="Pfam" id="PF00593">
    <property type="entry name" value="TonB_dep_Rec_b-barrel"/>
    <property type="match status" value="1"/>
</dbReference>
<keyword evidence="9 11" id="KW-0472">Membrane</keyword>
<feature type="domain" description="TonB-dependent receptor-like beta-barrel" evidence="14">
    <location>
        <begin position="245"/>
        <end position="683"/>
    </location>
</feature>
<organism evidence="16 17">
    <name type="scientific">Sphingobium jiangsuense</name>
    <dbReference type="NCBI Taxonomy" id="870476"/>
    <lineage>
        <taxon>Bacteria</taxon>
        <taxon>Pseudomonadati</taxon>
        <taxon>Pseudomonadota</taxon>
        <taxon>Alphaproteobacteria</taxon>
        <taxon>Sphingomonadales</taxon>
        <taxon>Sphingomonadaceae</taxon>
        <taxon>Sphingobium</taxon>
    </lineage>
</organism>
<dbReference type="InterPro" id="IPR039426">
    <property type="entry name" value="TonB-dep_rcpt-like"/>
</dbReference>
<dbReference type="CDD" id="cd01347">
    <property type="entry name" value="ligand_gated_channel"/>
    <property type="match status" value="1"/>
</dbReference>
<evidence type="ECO:0000256" key="10">
    <source>
        <dbReference type="ARBA" id="ARBA00023237"/>
    </source>
</evidence>
<evidence type="ECO:0000256" key="8">
    <source>
        <dbReference type="ARBA" id="ARBA00023077"/>
    </source>
</evidence>
<dbReference type="GO" id="GO:0006826">
    <property type="term" value="P:iron ion transport"/>
    <property type="evidence" value="ECO:0007669"/>
    <property type="project" value="UniProtKB-KW"/>
</dbReference>
<evidence type="ECO:0000256" key="1">
    <source>
        <dbReference type="ARBA" id="ARBA00004571"/>
    </source>
</evidence>
<keyword evidence="8 12" id="KW-0798">TonB box</keyword>
<evidence type="ECO:0000256" key="9">
    <source>
        <dbReference type="ARBA" id="ARBA00023136"/>
    </source>
</evidence>
<evidence type="ECO:0000256" key="13">
    <source>
        <dbReference type="SAM" id="SignalP"/>
    </source>
</evidence>
<dbReference type="InterPro" id="IPR012910">
    <property type="entry name" value="Plug_dom"/>
</dbReference>
<feature type="signal peptide" evidence="13">
    <location>
        <begin position="1"/>
        <end position="22"/>
    </location>
</feature>
<dbReference type="PANTHER" id="PTHR32552:SF81">
    <property type="entry name" value="TONB-DEPENDENT OUTER MEMBRANE RECEPTOR"/>
    <property type="match status" value="1"/>
</dbReference>
<evidence type="ECO:0000256" key="6">
    <source>
        <dbReference type="ARBA" id="ARBA00023004"/>
    </source>
</evidence>
<keyword evidence="17" id="KW-1185">Reference proteome</keyword>
<dbReference type="PANTHER" id="PTHR32552">
    <property type="entry name" value="FERRICHROME IRON RECEPTOR-RELATED"/>
    <property type="match status" value="1"/>
</dbReference>
<accession>A0A7W6FQG5</accession>
<dbReference type="SUPFAM" id="SSF56935">
    <property type="entry name" value="Porins"/>
    <property type="match status" value="1"/>
</dbReference>
<feature type="domain" description="TonB-dependent receptor plug" evidence="15">
    <location>
        <begin position="48"/>
        <end position="152"/>
    </location>
</feature>
<protein>
    <submittedName>
        <fullName evidence="16">Outer membrane receptor protein involved in Fe transport</fullName>
    </submittedName>
</protein>
<evidence type="ECO:0000256" key="7">
    <source>
        <dbReference type="ARBA" id="ARBA00023065"/>
    </source>
</evidence>
<keyword evidence="4" id="KW-0410">Iron transport</keyword>
<feature type="chain" id="PRO_5031240218" evidence="13">
    <location>
        <begin position="23"/>
        <end position="719"/>
    </location>
</feature>